<dbReference type="Pfam" id="PF05721">
    <property type="entry name" value="PhyH"/>
    <property type="match status" value="1"/>
</dbReference>
<evidence type="ECO:0008006" key="3">
    <source>
        <dbReference type="Google" id="ProtNLM"/>
    </source>
</evidence>
<dbReference type="SUPFAM" id="SSF51197">
    <property type="entry name" value="Clavaminate synthase-like"/>
    <property type="match status" value="1"/>
</dbReference>
<organism evidence="1 2">
    <name type="scientific">Paenibacillus nasutitermitis</name>
    <dbReference type="NCBI Taxonomy" id="1652958"/>
    <lineage>
        <taxon>Bacteria</taxon>
        <taxon>Bacillati</taxon>
        <taxon>Bacillota</taxon>
        <taxon>Bacilli</taxon>
        <taxon>Bacillales</taxon>
        <taxon>Paenibacillaceae</taxon>
        <taxon>Paenibacillus</taxon>
    </lineage>
</organism>
<dbReference type="Gene3D" id="2.60.120.620">
    <property type="entry name" value="q2cbj1_9rhob like domain"/>
    <property type="match status" value="1"/>
</dbReference>
<sequence length="271" mass="30332">MTNAWNETTGLKELEDSAPLLGDLPGLRLRLQESGYLFFRGLFEPEALLRIREDMLRTANKHGILKEGKELMDAIYAGGEIPTSYKFEASLLYRDMLEQERFNAFGSHPLLALLLGGLLNGPIREHRRRIARITFPGSFGNTTPIHQDHYYIRGAMDTYTCWIPCGDCPAELGGLAVLEGSHKLGFLPHVPMSGTGGRGIEETEAIRDGKWLSTDYRLGDLLLFHGLTLHKALHNITPDKLRLSLEYRLQRSGDPIDDASLRSHYTADSIG</sequence>
<comment type="caution">
    <text evidence="1">The sequence shown here is derived from an EMBL/GenBank/DDBJ whole genome shotgun (WGS) entry which is preliminary data.</text>
</comment>
<evidence type="ECO:0000313" key="2">
    <source>
        <dbReference type="Proteomes" id="UP000612456"/>
    </source>
</evidence>
<keyword evidence="2" id="KW-1185">Reference proteome</keyword>
<accession>A0A916YLV7</accession>
<dbReference type="GO" id="GO:0016706">
    <property type="term" value="F:2-oxoglutarate-dependent dioxygenase activity"/>
    <property type="evidence" value="ECO:0007669"/>
    <property type="project" value="UniProtKB-ARBA"/>
</dbReference>
<evidence type="ECO:0000313" key="1">
    <source>
        <dbReference type="EMBL" id="GGD51611.1"/>
    </source>
</evidence>
<protein>
    <recommendedName>
        <fullName evidence="3">Phytanoyl-CoA dioxygenase</fullName>
    </recommendedName>
</protein>
<dbReference type="Proteomes" id="UP000612456">
    <property type="component" value="Unassembled WGS sequence"/>
</dbReference>
<name>A0A916YLV7_9BACL</name>
<proteinExistence type="predicted"/>
<dbReference type="EMBL" id="BMHP01000001">
    <property type="protein sequence ID" value="GGD51611.1"/>
    <property type="molecule type" value="Genomic_DNA"/>
</dbReference>
<dbReference type="PANTHER" id="PTHR40128">
    <property type="entry name" value="EXPRESSED PROTEIN"/>
    <property type="match status" value="1"/>
</dbReference>
<dbReference type="AlphaFoldDB" id="A0A916YLV7"/>
<gene>
    <name evidence="1" type="ORF">GCM10010911_06460</name>
</gene>
<dbReference type="PANTHER" id="PTHR40128:SF1">
    <property type="entry name" value="PHYTANOYL-COA HYDROXYLASE"/>
    <property type="match status" value="1"/>
</dbReference>
<reference evidence="1" key="1">
    <citation type="journal article" date="2014" name="Int. J. Syst. Evol. Microbiol.">
        <title>Complete genome sequence of Corynebacterium casei LMG S-19264T (=DSM 44701T), isolated from a smear-ripened cheese.</title>
        <authorList>
            <consortium name="US DOE Joint Genome Institute (JGI-PGF)"/>
            <person name="Walter F."/>
            <person name="Albersmeier A."/>
            <person name="Kalinowski J."/>
            <person name="Ruckert C."/>
        </authorList>
    </citation>
    <scope>NUCLEOTIDE SEQUENCE</scope>
    <source>
        <strain evidence="1">CGMCC 1.15178</strain>
    </source>
</reference>
<dbReference type="InterPro" id="IPR008775">
    <property type="entry name" value="Phytyl_CoA_dOase-like"/>
</dbReference>
<dbReference type="RefSeq" id="WP_188989051.1">
    <property type="nucleotide sequence ID" value="NZ_BMHP01000001.1"/>
</dbReference>
<reference evidence="1" key="2">
    <citation type="submission" date="2020-09" db="EMBL/GenBank/DDBJ databases">
        <authorList>
            <person name="Sun Q."/>
            <person name="Zhou Y."/>
        </authorList>
    </citation>
    <scope>NUCLEOTIDE SEQUENCE</scope>
    <source>
        <strain evidence="1">CGMCC 1.15178</strain>
    </source>
</reference>